<evidence type="ECO:0000313" key="2">
    <source>
        <dbReference type="EMBL" id="VAW89423.1"/>
    </source>
</evidence>
<reference evidence="2" key="1">
    <citation type="submission" date="2018-06" db="EMBL/GenBank/DDBJ databases">
        <authorList>
            <person name="Zhirakovskaya E."/>
        </authorList>
    </citation>
    <scope>NUCLEOTIDE SEQUENCE</scope>
</reference>
<dbReference type="CDD" id="cd11297">
    <property type="entry name" value="PIN_LabA-like_N_1"/>
    <property type="match status" value="1"/>
</dbReference>
<dbReference type="InterPro" id="IPR012340">
    <property type="entry name" value="NA-bd_OB-fold"/>
</dbReference>
<dbReference type="InterPro" id="IPR041966">
    <property type="entry name" value="LOTUS-like"/>
</dbReference>
<dbReference type="Gene3D" id="2.40.50.140">
    <property type="entry name" value="Nucleic acid-binding proteins"/>
    <property type="match status" value="1"/>
</dbReference>
<accession>A0A3B0ZMK4</accession>
<dbReference type="SMART" id="SM00357">
    <property type="entry name" value="CSP"/>
    <property type="match status" value="1"/>
</dbReference>
<dbReference type="InterPro" id="IPR021139">
    <property type="entry name" value="NYN"/>
</dbReference>
<gene>
    <name evidence="2" type="ORF">MNBD_GAMMA18-179</name>
</gene>
<dbReference type="CDD" id="cd10146">
    <property type="entry name" value="LabA_like_C"/>
    <property type="match status" value="1"/>
</dbReference>
<sequence>MEQGYKNSSVAVFIDVENIHYSTLNSYAETPDWSRIVDACKEYGRIASIQAFGDWINFSKEVAEIQRNGIQPVFVPLSQDGKSSLDCYLTVSAMKLFFQNNTIDTLILASGDRDYIPLIAELKAIGKQVIILAVPDTLSRDLTRIVDKVIPYTPRSEENSGSPIQASDKKSACDFVIATLKGLESSFNHRWVNLATIGLELKKRDPLFTHKKFNYIKLVEMLDDIPQVELKYDNHEKTIALARTVAGDVAEVTGKALSGTIVNIKDGYGFIKPDMGWDNIFFHYSKVINGTIADLSVGDVVSYTTYNTERGENAENISRVAVEKGVTP</sequence>
<dbReference type="InterPro" id="IPR002059">
    <property type="entry name" value="CSP_DNA-bd"/>
</dbReference>
<feature type="domain" description="CSD" evidence="1">
    <location>
        <begin position="256"/>
        <end position="319"/>
    </location>
</feature>
<evidence type="ECO:0000259" key="1">
    <source>
        <dbReference type="PROSITE" id="PS51857"/>
    </source>
</evidence>
<dbReference type="PROSITE" id="PS51857">
    <property type="entry name" value="CSD_2"/>
    <property type="match status" value="1"/>
</dbReference>
<dbReference type="Gene3D" id="3.30.420.610">
    <property type="entry name" value="LOTUS domain-like"/>
    <property type="match status" value="1"/>
</dbReference>
<dbReference type="PANTHER" id="PTHR35811">
    <property type="entry name" value="SLR1870 PROTEIN"/>
    <property type="match status" value="1"/>
</dbReference>
<dbReference type="EMBL" id="UOFP01000270">
    <property type="protein sequence ID" value="VAW89423.1"/>
    <property type="molecule type" value="Genomic_DNA"/>
</dbReference>
<proteinExistence type="predicted"/>
<dbReference type="AlphaFoldDB" id="A0A3B0ZMK4"/>
<dbReference type="InterPro" id="IPR025605">
    <property type="entry name" value="OST-HTH/LOTUS_dom"/>
</dbReference>
<dbReference type="Gene3D" id="3.40.50.1010">
    <property type="entry name" value="5'-nuclease"/>
    <property type="match status" value="1"/>
</dbReference>
<organism evidence="2">
    <name type="scientific">hydrothermal vent metagenome</name>
    <dbReference type="NCBI Taxonomy" id="652676"/>
    <lineage>
        <taxon>unclassified sequences</taxon>
        <taxon>metagenomes</taxon>
        <taxon>ecological metagenomes</taxon>
    </lineage>
</organism>
<dbReference type="Pfam" id="PF00313">
    <property type="entry name" value="CSD"/>
    <property type="match status" value="1"/>
</dbReference>
<dbReference type="SUPFAM" id="SSF50249">
    <property type="entry name" value="Nucleic acid-binding proteins"/>
    <property type="match status" value="1"/>
</dbReference>
<dbReference type="GO" id="GO:0004540">
    <property type="term" value="F:RNA nuclease activity"/>
    <property type="evidence" value="ECO:0007669"/>
    <property type="project" value="InterPro"/>
</dbReference>
<dbReference type="Pfam" id="PF01936">
    <property type="entry name" value="NYN"/>
    <property type="match status" value="1"/>
</dbReference>
<protein>
    <recommendedName>
        <fullName evidence="1">CSD domain-containing protein</fullName>
    </recommendedName>
</protein>
<dbReference type="PANTHER" id="PTHR35811:SF1">
    <property type="entry name" value="HTH OST-TYPE DOMAIN-CONTAINING PROTEIN"/>
    <property type="match status" value="1"/>
</dbReference>
<name>A0A3B0ZMK4_9ZZZZ</name>
<dbReference type="GO" id="GO:0003676">
    <property type="term" value="F:nucleic acid binding"/>
    <property type="evidence" value="ECO:0007669"/>
    <property type="project" value="InterPro"/>
</dbReference>
<dbReference type="Pfam" id="PF12872">
    <property type="entry name" value="OST-HTH"/>
    <property type="match status" value="1"/>
</dbReference>
<dbReference type="CDD" id="cd04458">
    <property type="entry name" value="CSP_CDS"/>
    <property type="match status" value="1"/>
</dbReference>
<dbReference type="InterPro" id="IPR011129">
    <property type="entry name" value="CSD"/>
</dbReference>